<dbReference type="EMBL" id="GBRH01254594">
    <property type="protein sequence ID" value="JAD43301.1"/>
    <property type="molecule type" value="Transcribed_RNA"/>
</dbReference>
<accession>A0A0A8ZWU0</accession>
<name>A0A0A8ZWU0_ARUDO</name>
<proteinExistence type="predicted"/>
<organism evidence="1">
    <name type="scientific">Arundo donax</name>
    <name type="common">Giant reed</name>
    <name type="synonym">Donax arundinaceus</name>
    <dbReference type="NCBI Taxonomy" id="35708"/>
    <lineage>
        <taxon>Eukaryota</taxon>
        <taxon>Viridiplantae</taxon>
        <taxon>Streptophyta</taxon>
        <taxon>Embryophyta</taxon>
        <taxon>Tracheophyta</taxon>
        <taxon>Spermatophyta</taxon>
        <taxon>Magnoliopsida</taxon>
        <taxon>Liliopsida</taxon>
        <taxon>Poales</taxon>
        <taxon>Poaceae</taxon>
        <taxon>PACMAD clade</taxon>
        <taxon>Arundinoideae</taxon>
        <taxon>Arundineae</taxon>
        <taxon>Arundo</taxon>
    </lineage>
</organism>
<protein>
    <submittedName>
        <fullName evidence="1">Uncharacterized protein</fullName>
    </submittedName>
</protein>
<reference evidence="1" key="2">
    <citation type="journal article" date="2015" name="Data Brief">
        <title>Shoot transcriptome of the giant reed, Arundo donax.</title>
        <authorList>
            <person name="Barrero R.A."/>
            <person name="Guerrero F.D."/>
            <person name="Moolhuijzen P."/>
            <person name="Goolsby J.A."/>
            <person name="Tidwell J."/>
            <person name="Bellgard S.E."/>
            <person name="Bellgard M.I."/>
        </authorList>
    </citation>
    <scope>NUCLEOTIDE SEQUENCE</scope>
    <source>
        <tissue evidence="1">Shoot tissue taken approximately 20 cm above the soil surface</tissue>
    </source>
</reference>
<dbReference type="AlphaFoldDB" id="A0A0A8ZWU0"/>
<sequence length="21" mass="2498">MEFISTPYSRMETPFATKFLT</sequence>
<evidence type="ECO:0000313" key="1">
    <source>
        <dbReference type="EMBL" id="JAD43301.1"/>
    </source>
</evidence>
<reference evidence="1" key="1">
    <citation type="submission" date="2014-09" db="EMBL/GenBank/DDBJ databases">
        <authorList>
            <person name="Magalhaes I.L.F."/>
            <person name="Oliveira U."/>
            <person name="Santos F.R."/>
            <person name="Vidigal T.H.D.A."/>
            <person name="Brescovit A.D."/>
            <person name="Santos A.J."/>
        </authorList>
    </citation>
    <scope>NUCLEOTIDE SEQUENCE</scope>
    <source>
        <tissue evidence="1">Shoot tissue taken approximately 20 cm above the soil surface</tissue>
    </source>
</reference>